<dbReference type="EMBL" id="BART01011116">
    <property type="protein sequence ID" value="GAG80944.1"/>
    <property type="molecule type" value="Genomic_DNA"/>
</dbReference>
<sequence length="136" mass="16336">MVKEPHCLGFHEEKEWTDKEWLENQGLELYNEMNSLWMKINQSSKENQTPPPITDEKLKMYFMACYNLDAFKRFVFESGLLNLFQIDKRTVSRIRTDETELLKFAFNWLEFAIFGKKTMKPKKSVIQTKKRAMGRR</sequence>
<name>X1AGA8_9ZZZZ</name>
<accession>X1AGA8</accession>
<dbReference type="AlphaFoldDB" id="X1AGA8"/>
<gene>
    <name evidence="1" type="ORF">S01H4_23838</name>
</gene>
<proteinExistence type="predicted"/>
<organism evidence="1">
    <name type="scientific">marine sediment metagenome</name>
    <dbReference type="NCBI Taxonomy" id="412755"/>
    <lineage>
        <taxon>unclassified sequences</taxon>
        <taxon>metagenomes</taxon>
        <taxon>ecological metagenomes</taxon>
    </lineage>
</organism>
<comment type="caution">
    <text evidence="1">The sequence shown here is derived from an EMBL/GenBank/DDBJ whole genome shotgun (WGS) entry which is preliminary data.</text>
</comment>
<protein>
    <submittedName>
        <fullName evidence="1">Uncharacterized protein</fullName>
    </submittedName>
</protein>
<reference evidence="1" key="1">
    <citation type="journal article" date="2014" name="Front. Microbiol.">
        <title>High frequency of phylogenetically diverse reductive dehalogenase-homologous genes in deep subseafloor sedimentary metagenomes.</title>
        <authorList>
            <person name="Kawai M."/>
            <person name="Futagami T."/>
            <person name="Toyoda A."/>
            <person name="Takaki Y."/>
            <person name="Nishi S."/>
            <person name="Hori S."/>
            <person name="Arai W."/>
            <person name="Tsubouchi T."/>
            <person name="Morono Y."/>
            <person name="Uchiyama I."/>
            <person name="Ito T."/>
            <person name="Fujiyama A."/>
            <person name="Inagaki F."/>
            <person name="Takami H."/>
        </authorList>
    </citation>
    <scope>NUCLEOTIDE SEQUENCE</scope>
    <source>
        <strain evidence="1">Expedition CK06-06</strain>
    </source>
</reference>
<evidence type="ECO:0000313" key="1">
    <source>
        <dbReference type="EMBL" id="GAG80944.1"/>
    </source>
</evidence>